<keyword evidence="5" id="KW-0472">Membrane</keyword>
<evidence type="ECO:0000256" key="4">
    <source>
        <dbReference type="ARBA" id="ARBA00023315"/>
    </source>
</evidence>
<protein>
    <submittedName>
        <fullName evidence="7">Acyltransferase</fullName>
    </submittedName>
    <submittedName>
        <fullName evidence="6">Maltose O-acetyltransferase</fullName>
        <ecNumber evidence="6">2.3.1.79</ecNumber>
    </submittedName>
</protein>
<dbReference type="AlphaFoldDB" id="A0A7X5YB66"/>
<evidence type="ECO:0000256" key="5">
    <source>
        <dbReference type="SAM" id="Phobius"/>
    </source>
</evidence>
<reference evidence="7 9" key="1">
    <citation type="submission" date="2019-09" db="EMBL/GenBank/DDBJ databases">
        <title>Butyricimonas paravirosa DSM 105722 (=214-4 = JCM 18677 = CCUG 65563).</title>
        <authorList>
            <person name="Le Roy T."/>
            <person name="Cani P.D."/>
        </authorList>
    </citation>
    <scope>NUCLEOTIDE SEQUENCE [LARGE SCALE GENOMIC DNA]</scope>
    <source>
        <strain evidence="7 9">DSM 105722</strain>
    </source>
</reference>
<evidence type="ECO:0000256" key="2">
    <source>
        <dbReference type="ARBA" id="ARBA00022679"/>
    </source>
</evidence>
<keyword evidence="9" id="KW-1185">Reference proteome</keyword>
<dbReference type="PROSITE" id="PS00101">
    <property type="entry name" value="HEXAPEP_TRANSFERASES"/>
    <property type="match status" value="1"/>
</dbReference>
<dbReference type="RefSeq" id="WP_087422408.1">
    <property type="nucleotide sequence ID" value="NZ_BMPA01000006.1"/>
</dbReference>
<dbReference type="InterPro" id="IPR001451">
    <property type="entry name" value="Hexapep"/>
</dbReference>
<dbReference type="PANTHER" id="PTHR23416:SF23">
    <property type="entry name" value="ACETYLTRANSFERASE C18B11.09C-RELATED"/>
    <property type="match status" value="1"/>
</dbReference>
<evidence type="ECO:0000313" key="8">
    <source>
        <dbReference type="Proteomes" id="UP000576368"/>
    </source>
</evidence>
<dbReference type="Pfam" id="PF00132">
    <property type="entry name" value="Hexapep"/>
    <property type="match status" value="1"/>
</dbReference>
<dbReference type="Gene3D" id="2.160.10.10">
    <property type="entry name" value="Hexapeptide repeat proteins"/>
    <property type="match status" value="1"/>
</dbReference>
<dbReference type="PANTHER" id="PTHR23416">
    <property type="entry name" value="SIALIC ACID SYNTHASE-RELATED"/>
    <property type="match status" value="1"/>
</dbReference>
<keyword evidence="2 6" id="KW-0808">Transferase</keyword>
<dbReference type="GO" id="GO:0008925">
    <property type="term" value="F:maltose O-acetyltransferase activity"/>
    <property type="evidence" value="ECO:0007669"/>
    <property type="project" value="UniProtKB-EC"/>
</dbReference>
<dbReference type="SUPFAM" id="SSF51161">
    <property type="entry name" value="Trimeric LpxA-like enzymes"/>
    <property type="match status" value="1"/>
</dbReference>
<dbReference type="EMBL" id="CP043839">
    <property type="protein sequence ID" value="WOF14396.1"/>
    <property type="molecule type" value="Genomic_DNA"/>
</dbReference>
<comment type="similarity">
    <text evidence="1">Belongs to the transferase hexapeptide repeat family.</text>
</comment>
<keyword evidence="3" id="KW-0677">Repeat</keyword>
<dbReference type="InterPro" id="IPR011004">
    <property type="entry name" value="Trimer_LpxA-like_sf"/>
</dbReference>
<name>A0A7X5YB66_9BACT</name>
<organism evidence="6 8">
    <name type="scientific">Butyricimonas paravirosa</name>
    <dbReference type="NCBI Taxonomy" id="1472417"/>
    <lineage>
        <taxon>Bacteria</taxon>
        <taxon>Pseudomonadati</taxon>
        <taxon>Bacteroidota</taxon>
        <taxon>Bacteroidia</taxon>
        <taxon>Bacteroidales</taxon>
        <taxon>Odoribacteraceae</taxon>
        <taxon>Butyricimonas</taxon>
    </lineage>
</organism>
<dbReference type="EMBL" id="JAATLI010000005">
    <property type="protein sequence ID" value="NJC17944.1"/>
    <property type="molecule type" value="Genomic_DNA"/>
</dbReference>
<gene>
    <name evidence="7" type="ORF">F1644_20010</name>
    <name evidence="6" type="ORF">GGR15_001561</name>
</gene>
<dbReference type="Proteomes" id="UP001302374">
    <property type="component" value="Chromosome"/>
</dbReference>
<evidence type="ECO:0000256" key="1">
    <source>
        <dbReference type="ARBA" id="ARBA00007274"/>
    </source>
</evidence>
<feature type="transmembrane region" description="Helical" evidence="5">
    <location>
        <begin position="12"/>
        <end position="37"/>
    </location>
</feature>
<dbReference type="InterPro" id="IPR051159">
    <property type="entry name" value="Hexapeptide_acetyltransf"/>
</dbReference>
<dbReference type="InterPro" id="IPR018357">
    <property type="entry name" value="Hexapep_transf_CS"/>
</dbReference>
<sequence>MIKYLKYILYQLTYNILPLIMQIPSFAIRHAILRLLLKKIGKKTSIFRGFECIAGSHISIGEHCVINKNVFMDGRGGNLTIGNNVDIAREVNIWTMEHDVHDDLHGLKCGEVTIEDHVWIASRVTILPGVTIGQGAVIACGSVVTKDIPPRVIAGGIPAKIIGQRNNQLKYELYYRPLFE</sequence>
<evidence type="ECO:0000256" key="3">
    <source>
        <dbReference type="ARBA" id="ARBA00022737"/>
    </source>
</evidence>
<evidence type="ECO:0000313" key="6">
    <source>
        <dbReference type="EMBL" id="NJC17944.1"/>
    </source>
</evidence>
<reference evidence="6 8" key="2">
    <citation type="submission" date="2020-03" db="EMBL/GenBank/DDBJ databases">
        <title>Genomic Encyclopedia of Type Strains, Phase IV (KMG-IV): sequencing the most valuable type-strain genomes for metagenomic binning, comparative biology and taxonomic classification.</title>
        <authorList>
            <person name="Goeker M."/>
        </authorList>
    </citation>
    <scope>NUCLEOTIDE SEQUENCE [LARGE SCALE GENOMIC DNA]</scope>
    <source>
        <strain evidence="6 8">DSM 105722</strain>
    </source>
</reference>
<evidence type="ECO:0000313" key="7">
    <source>
        <dbReference type="EMBL" id="WOF14396.1"/>
    </source>
</evidence>
<keyword evidence="4 6" id="KW-0012">Acyltransferase</keyword>
<dbReference type="GO" id="GO:0005829">
    <property type="term" value="C:cytosol"/>
    <property type="evidence" value="ECO:0007669"/>
    <property type="project" value="TreeGrafter"/>
</dbReference>
<dbReference type="GeneID" id="86893631"/>
<proteinExistence type="inferred from homology"/>
<dbReference type="EC" id="2.3.1.79" evidence="6"/>
<keyword evidence="5" id="KW-1133">Transmembrane helix</keyword>
<evidence type="ECO:0000313" key="9">
    <source>
        <dbReference type="Proteomes" id="UP001302374"/>
    </source>
</evidence>
<accession>A0A7X5YB66</accession>
<keyword evidence="5" id="KW-0812">Transmembrane</keyword>
<dbReference type="Proteomes" id="UP000576368">
    <property type="component" value="Unassembled WGS sequence"/>
</dbReference>